<organism evidence="1 2">
    <name type="scientific">Dermacentor silvarum</name>
    <name type="common">Tick</name>
    <dbReference type="NCBI Taxonomy" id="543639"/>
    <lineage>
        <taxon>Eukaryota</taxon>
        <taxon>Metazoa</taxon>
        <taxon>Ecdysozoa</taxon>
        <taxon>Arthropoda</taxon>
        <taxon>Chelicerata</taxon>
        <taxon>Arachnida</taxon>
        <taxon>Acari</taxon>
        <taxon>Parasitiformes</taxon>
        <taxon>Ixodida</taxon>
        <taxon>Ixodoidea</taxon>
        <taxon>Ixodidae</taxon>
        <taxon>Rhipicephalinae</taxon>
        <taxon>Dermacentor</taxon>
    </lineage>
</organism>
<evidence type="ECO:0000313" key="1">
    <source>
        <dbReference type="EMBL" id="KAH7974224.1"/>
    </source>
</evidence>
<protein>
    <submittedName>
        <fullName evidence="1">Uncharacterized protein</fullName>
    </submittedName>
</protein>
<proteinExistence type="predicted"/>
<keyword evidence="2" id="KW-1185">Reference proteome</keyword>
<comment type="caution">
    <text evidence="1">The sequence shown here is derived from an EMBL/GenBank/DDBJ whole genome shotgun (WGS) entry which is preliminary data.</text>
</comment>
<sequence>MHKTLKYSYFGGQVNVRLDKLIYVLFTLTADKLFNRAVALIKGKVDHRKSAIFKKHKAGVDIQTSDIDRVGDGV</sequence>
<reference evidence="1" key="1">
    <citation type="submission" date="2020-05" db="EMBL/GenBank/DDBJ databases">
        <title>Large-scale comparative analyses of tick genomes elucidate their genetic diversity and vector capacities.</title>
        <authorList>
            <person name="Jia N."/>
            <person name="Wang J."/>
            <person name="Shi W."/>
            <person name="Du L."/>
            <person name="Sun Y."/>
            <person name="Zhan W."/>
            <person name="Jiang J."/>
            <person name="Wang Q."/>
            <person name="Zhang B."/>
            <person name="Ji P."/>
            <person name="Sakyi L.B."/>
            <person name="Cui X."/>
            <person name="Yuan T."/>
            <person name="Jiang B."/>
            <person name="Yang W."/>
            <person name="Lam T.T.-Y."/>
            <person name="Chang Q."/>
            <person name="Ding S."/>
            <person name="Wang X."/>
            <person name="Zhu J."/>
            <person name="Ruan X."/>
            <person name="Zhao L."/>
            <person name="Wei J."/>
            <person name="Que T."/>
            <person name="Du C."/>
            <person name="Cheng J."/>
            <person name="Dai P."/>
            <person name="Han X."/>
            <person name="Huang E."/>
            <person name="Gao Y."/>
            <person name="Liu J."/>
            <person name="Shao H."/>
            <person name="Ye R."/>
            <person name="Li L."/>
            <person name="Wei W."/>
            <person name="Wang X."/>
            <person name="Wang C."/>
            <person name="Yang T."/>
            <person name="Huo Q."/>
            <person name="Li W."/>
            <person name="Guo W."/>
            <person name="Chen H."/>
            <person name="Zhou L."/>
            <person name="Ni X."/>
            <person name="Tian J."/>
            <person name="Zhou Y."/>
            <person name="Sheng Y."/>
            <person name="Liu T."/>
            <person name="Pan Y."/>
            <person name="Xia L."/>
            <person name="Li J."/>
            <person name="Zhao F."/>
            <person name="Cao W."/>
        </authorList>
    </citation>
    <scope>NUCLEOTIDE SEQUENCE</scope>
    <source>
        <strain evidence="1">Dsil-2018</strain>
    </source>
</reference>
<dbReference type="Proteomes" id="UP000821865">
    <property type="component" value="Chromosome 10"/>
</dbReference>
<name>A0ACB8DPC2_DERSI</name>
<dbReference type="EMBL" id="CM023479">
    <property type="protein sequence ID" value="KAH7974224.1"/>
    <property type="molecule type" value="Genomic_DNA"/>
</dbReference>
<accession>A0ACB8DPC2</accession>
<gene>
    <name evidence="1" type="ORF">HPB49_012268</name>
</gene>
<evidence type="ECO:0000313" key="2">
    <source>
        <dbReference type="Proteomes" id="UP000821865"/>
    </source>
</evidence>